<dbReference type="AlphaFoldDB" id="A0A7R9Y7Z4"/>
<dbReference type="GO" id="GO:0004725">
    <property type="term" value="F:protein tyrosine phosphatase activity"/>
    <property type="evidence" value="ECO:0007669"/>
    <property type="project" value="UniProtKB-EC"/>
</dbReference>
<dbReference type="InterPro" id="IPR000387">
    <property type="entry name" value="Tyr_Pase_dom"/>
</dbReference>
<dbReference type="PANTHER" id="PTHR23339">
    <property type="entry name" value="TYROSINE SPECIFIC PROTEIN PHOSPHATASE AND DUAL SPECIFICITY PROTEIN PHOSPHATASE"/>
    <property type="match status" value="1"/>
</dbReference>
<dbReference type="Gene3D" id="3.90.190.10">
    <property type="entry name" value="Protein tyrosine phosphatase superfamily"/>
    <property type="match status" value="1"/>
</dbReference>
<reference evidence="12" key="1">
    <citation type="submission" date="2021-01" db="EMBL/GenBank/DDBJ databases">
        <authorList>
            <person name="Corre E."/>
            <person name="Pelletier E."/>
            <person name="Niang G."/>
            <person name="Scheremetjew M."/>
            <person name="Finn R."/>
            <person name="Kale V."/>
            <person name="Holt S."/>
            <person name="Cochrane G."/>
            <person name="Meng A."/>
            <person name="Brown T."/>
            <person name="Cohen L."/>
        </authorList>
    </citation>
    <scope>NUCLEOTIDE SEQUENCE</scope>
    <source>
        <strain evidence="12">CCMP2078</strain>
    </source>
</reference>
<dbReference type="EMBL" id="HBEA01001730">
    <property type="protein sequence ID" value="CAD8251796.1"/>
    <property type="molecule type" value="Transcribed_RNA"/>
</dbReference>
<comment type="catalytic activity">
    <reaction evidence="9">
        <text>O-phospho-L-tyrosyl-[protein] + H2O = L-tyrosyl-[protein] + phosphate</text>
        <dbReference type="Rhea" id="RHEA:10684"/>
        <dbReference type="Rhea" id="RHEA-COMP:10136"/>
        <dbReference type="Rhea" id="RHEA-COMP:20101"/>
        <dbReference type="ChEBI" id="CHEBI:15377"/>
        <dbReference type="ChEBI" id="CHEBI:43474"/>
        <dbReference type="ChEBI" id="CHEBI:46858"/>
        <dbReference type="ChEBI" id="CHEBI:61978"/>
        <dbReference type="EC" id="3.1.3.48"/>
    </reaction>
</comment>
<keyword evidence="4" id="KW-0378">Hydrolase</keyword>
<keyword evidence="7" id="KW-0449">Lipoprotein</keyword>
<dbReference type="SUPFAM" id="SSF52799">
    <property type="entry name" value="(Phosphotyrosine protein) phosphatases II"/>
    <property type="match status" value="1"/>
</dbReference>
<dbReference type="EC" id="3.1.3.48" evidence="2"/>
<gene>
    <name evidence="12" type="ORF">PPYR1160_LOCUS1287</name>
</gene>
<evidence type="ECO:0000256" key="4">
    <source>
        <dbReference type="ARBA" id="ARBA00022801"/>
    </source>
</evidence>
<evidence type="ECO:0000259" key="10">
    <source>
        <dbReference type="PROSITE" id="PS50054"/>
    </source>
</evidence>
<organism evidence="12">
    <name type="scientific">Pinguiococcus pyrenoidosus</name>
    <dbReference type="NCBI Taxonomy" id="172671"/>
    <lineage>
        <taxon>Eukaryota</taxon>
        <taxon>Sar</taxon>
        <taxon>Stramenopiles</taxon>
        <taxon>Ochrophyta</taxon>
        <taxon>Pinguiophyceae</taxon>
        <taxon>Pinguiochrysidales</taxon>
        <taxon>Pinguiochrysidaceae</taxon>
        <taxon>Pinguiococcus</taxon>
    </lineage>
</organism>
<dbReference type="InterPro" id="IPR029021">
    <property type="entry name" value="Prot-tyrosine_phosphatase-like"/>
</dbReference>
<feature type="domain" description="Tyrosine specific protein phosphatases" evidence="11">
    <location>
        <begin position="92"/>
        <end position="165"/>
    </location>
</feature>
<proteinExistence type="inferred from homology"/>
<comment type="similarity">
    <text evidence="1">Belongs to the protein-tyrosine phosphatase family.</text>
</comment>
<dbReference type="PROSITE" id="PS50054">
    <property type="entry name" value="TYR_PHOSPHATASE_DUAL"/>
    <property type="match status" value="1"/>
</dbReference>
<evidence type="ECO:0000256" key="5">
    <source>
        <dbReference type="ARBA" id="ARBA00022912"/>
    </source>
</evidence>
<keyword evidence="3" id="KW-0488">Methylation</keyword>
<keyword evidence="8" id="KW-0636">Prenylation</keyword>
<keyword evidence="5" id="KW-0904">Protein phosphatase</keyword>
<evidence type="ECO:0000256" key="2">
    <source>
        <dbReference type="ARBA" id="ARBA00013064"/>
    </source>
</evidence>
<evidence type="ECO:0000313" key="12">
    <source>
        <dbReference type="EMBL" id="CAD8251796.1"/>
    </source>
</evidence>
<sequence length="183" mass="20064">MSRSNGSVELNTVSLAGRPSLVEVDDMRFLILDAPKEHDLPQYLLECKKNNVVHLVRVCQPTYNAEHVESAGIHMHEMEYADGSHPPQEVIDKWLDVVEQTFSAKAVAKADEKPCIAVHCVAGLGRAPVLVAIALIEFAALEPTEAVTLIRKQRRGAINSKQLQYLESYVATRAGGACSCVIM</sequence>
<dbReference type="InterPro" id="IPR000242">
    <property type="entry name" value="PTP_cat"/>
</dbReference>
<dbReference type="InterPro" id="IPR003595">
    <property type="entry name" value="Tyr_Pase_cat"/>
</dbReference>
<dbReference type="SMART" id="SM00404">
    <property type="entry name" value="PTPc_motif"/>
    <property type="match status" value="1"/>
</dbReference>
<dbReference type="CDD" id="cd14500">
    <property type="entry name" value="PTP-IVa"/>
    <property type="match status" value="1"/>
</dbReference>
<protein>
    <recommendedName>
        <fullName evidence="2">protein-tyrosine-phosphatase</fullName>
        <ecNumber evidence="2">3.1.3.48</ecNumber>
    </recommendedName>
</protein>
<name>A0A7R9Y7Z4_9STRA</name>
<keyword evidence="6" id="KW-1015">Disulfide bond</keyword>
<dbReference type="FunFam" id="3.90.190.10:FF:000086">
    <property type="entry name" value="Protein tyrosine phosphatase-like protein"/>
    <property type="match status" value="1"/>
</dbReference>
<evidence type="ECO:0000256" key="7">
    <source>
        <dbReference type="ARBA" id="ARBA00023288"/>
    </source>
</evidence>
<evidence type="ECO:0000256" key="1">
    <source>
        <dbReference type="ARBA" id="ARBA00009580"/>
    </source>
</evidence>
<evidence type="ECO:0000256" key="8">
    <source>
        <dbReference type="ARBA" id="ARBA00023289"/>
    </source>
</evidence>
<dbReference type="InterPro" id="IPR050561">
    <property type="entry name" value="PTP"/>
</dbReference>
<evidence type="ECO:0000256" key="6">
    <source>
        <dbReference type="ARBA" id="ARBA00023157"/>
    </source>
</evidence>
<accession>A0A7R9Y7Z4</accession>
<feature type="domain" description="Tyrosine-protein phosphatase" evidence="10">
    <location>
        <begin position="18"/>
        <end position="178"/>
    </location>
</feature>
<dbReference type="InterPro" id="IPR020422">
    <property type="entry name" value="TYR_PHOSPHATASE_DUAL_dom"/>
</dbReference>
<evidence type="ECO:0000256" key="3">
    <source>
        <dbReference type="ARBA" id="ARBA00022481"/>
    </source>
</evidence>
<dbReference type="PROSITE" id="PS50056">
    <property type="entry name" value="TYR_PHOSPHATASE_2"/>
    <property type="match status" value="1"/>
</dbReference>
<dbReference type="Pfam" id="PF00102">
    <property type="entry name" value="Y_phosphatase"/>
    <property type="match status" value="1"/>
</dbReference>
<dbReference type="GO" id="GO:0005737">
    <property type="term" value="C:cytoplasm"/>
    <property type="evidence" value="ECO:0007669"/>
    <property type="project" value="UniProtKB-ARBA"/>
</dbReference>
<evidence type="ECO:0000259" key="11">
    <source>
        <dbReference type="PROSITE" id="PS50056"/>
    </source>
</evidence>
<evidence type="ECO:0000256" key="9">
    <source>
        <dbReference type="ARBA" id="ARBA00051722"/>
    </source>
</evidence>